<comment type="caution">
    <text evidence="1">The sequence shown here is derived from an EMBL/GenBank/DDBJ whole genome shotgun (WGS) entry which is preliminary data.</text>
</comment>
<protein>
    <submittedName>
        <fullName evidence="1">Uncharacterized protein</fullName>
    </submittedName>
</protein>
<name>A0AAN4Z3A8_9BILA</name>
<accession>A0AAN4Z3A8</accession>
<proteinExistence type="predicted"/>
<dbReference type="EMBL" id="BTRK01000002">
    <property type="protein sequence ID" value="GMR35059.1"/>
    <property type="molecule type" value="Genomic_DNA"/>
</dbReference>
<dbReference type="PANTHER" id="PTHR22955:SF65">
    <property type="entry name" value="INTEGRASE CATALYTIC DOMAIN-CONTAINING PROTEIN"/>
    <property type="match status" value="1"/>
</dbReference>
<organism evidence="1 3">
    <name type="scientific">Pristionchus mayeri</name>
    <dbReference type="NCBI Taxonomy" id="1317129"/>
    <lineage>
        <taxon>Eukaryota</taxon>
        <taxon>Metazoa</taxon>
        <taxon>Ecdysozoa</taxon>
        <taxon>Nematoda</taxon>
        <taxon>Chromadorea</taxon>
        <taxon>Rhabditida</taxon>
        <taxon>Rhabditina</taxon>
        <taxon>Diplogasteromorpha</taxon>
        <taxon>Diplogasteroidea</taxon>
        <taxon>Neodiplogasteridae</taxon>
        <taxon>Pristionchus</taxon>
    </lineage>
</organism>
<keyword evidence="3" id="KW-1185">Reference proteome</keyword>
<sequence length="236" mass="26811">MLRFLWLKDINKPVTTQNLLTLRFCVTPFGVNQSPCLLNKSKHIFESMSMNLRDYASNSSSFMTHVPEPDRSTDSNQKLLGLTWNTTEDTQITDLEQFSLPVDRFTHISEADEITLVAFSDASKWAMAASVYSYVPGCKPSLLISKTRLAPINSTSTIPKMELDSLVMAHTLLQYTVDSLRKEFPEKQIHTYTCKPTFNKPVGVFVSNRVKLVHSIRDTLSSDSHLTYHPPRHVRS</sequence>
<dbReference type="Proteomes" id="UP001328107">
    <property type="component" value="Unassembled WGS sequence"/>
</dbReference>
<dbReference type="InterPro" id="IPR008042">
    <property type="entry name" value="Retrotrans_Pao"/>
</dbReference>
<dbReference type="AlphaFoldDB" id="A0AAN4Z3A8"/>
<gene>
    <name evidence="1" type="ORF">PMAYCL1PPCAC_01348</name>
    <name evidence="2" type="ORF">PMAYCL1PPCAC_05254</name>
</gene>
<dbReference type="PANTHER" id="PTHR22955">
    <property type="entry name" value="RETROTRANSPOSON"/>
    <property type="match status" value="1"/>
</dbReference>
<evidence type="ECO:0000313" key="3">
    <source>
        <dbReference type="Proteomes" id="UP001328107"/>
    </source>
</evidence>
<dbReference type="EMBL" id="BTRK01000001">
    <property type="protein sequence ID" value="GMR31153.1"/>
    <property type="molecule type" value="Genomic_DNA"/>
</dbReference>
<evidence type="ECO:0000313" key="1">
    <source>
        <dbReference type="EMBL" id="GMR31153.1"/>
    </source>
</evidence>
<feature type="non-terminal residue" evidence="1">
    <location>
        <position position="236"/>
    </location>
</feature>
<reference evidence="3" key="1">
    <citation type="submission" date="2022-10" db="EMBL/GenBank/DDBJ databases">
        <title>Genome assembly of Pristionchus species.</title>
        <authorList>
            <person name="Yoshida K."/>
            <person name="Sommer R.J."/>
        </authorList>
    </citation>
    <scope>NUCLEOTIDE SEQUENCE [LARGE SCALE GENOMIC DNA]</scope>
    <source>
        <strain evidence="3">RS5460</strain>
    </source>
</reference>
<evidence type="ECO:0000313" key="2">
    <source>
        <dbReference type="EMBL" id="GMR35059.1"/>
    </source>
</evidence>
<dbReference type="Pfam" id="PF05380">
    <property type="entry name" value="Peptidase_A17"/>
    <property type="match status" value="1"/>
</dbReference>
<reference evidence="1" key="2">
    <citation type="submission" date="2023-06" db="EMBL/GenBank/DDBJ databases">
        <title>Genome assembly of Pristionchus species.</title>
        <authorList>
            <person name="Yoshida K."/>
            <person name="Sommer R.J."/>
        </authorList>
    </citation>
    <scope>NUCLEOTIDE SEQUENCE</scope>
    <source>
        <strain evidence="1 3">RS5460</strain>
    </source>
</reference>